<dbReference type="Proteomes" id="UP000005038">
    <property type="component" value="Unassembled WGS sequence"/>
</dbReference>
<accession>H5TS79</accession>
<reference evidence="1" key="1">
    <citation type="submission" date="2012-02" db="EMBL/GenBank/DDBJ databases">
        <title>Whole genome shotgun sequence of Gordonia otitidis NBRC 100426.</title>
        <authorList>
            <person name="Yoshida I."/>
            <person name="Hosoyama A."/>
            <person name="Tsuchikane K."/>
            <person name="Katsumata H."/>
            <person name="Yamazaki S."/>
            <person name="Fujita N."/>
        </authorList>
    </citation>
    <scope>NUCLEOTIDE SEQUENCE [LARGE SCALE GENOMIC DNA]</scope>
    <source>
        <strain evidence="1">NBRC 100426</strain>
    </source>
</reference>
<keyword evidence="2" id="KW-1185">Reference proteome</keyword>
<evidence type="ECO:0000313" key="2">
    <source>
        <dbReference type="Proteomes" id="UP000005038"/>
    </source>
</evidence>
<protein>
    <submittedName>
        <fullName evidence="1">General secretion pathway protein D</fullName>
    </submittedName>
</protein>
<proteinExistence type="predicted"/>
<sequence>MSSNPPTLTLAAASMLLRARTSGQHQLDRSHTMLIPDLQYSHVGPNPRRVTPDDAFAELLRLGLVSGTMDRWVVITP</sequence>
<evidence type="ECO:0000313" key="1">
    <source>
        <dbReference type="EMBL" id="GAB36337.1"/>
    </source>
</evidence>
<name>H5TS79_GORO1</name>
<dbReference type="EMBL" id="BAFB01000207">
    <property type="protein sequence ID" value="GAB36337.1"/>
    <property type="molecule type" value="Genomic_DNA"/>
</dbReference>
<organism evidence="1 2">
    <name type="scientific">Gordonia otitidis (strain DSM 44809 / CCUG 52243 / JCM 12355 / NBRC 100426 / IFM 10032)</name>
    <dbReference type="NCBI Taxonomy" id="1108044"/>
    <lineage>
        <taxon>Bacteria</taxon>
        <taxon>Bacillati</taxon>
        <taxon>Actinomycetota</taxon>
        <taxon>Actinomycetes</taxon>
        <taxon>Mycobacteriales</taxon>
        <taxon>Gordoniaceae</taxon>
        <taxon>Gordonia</taxon>
    </lineage>
</organism>
<gene>
    <name evidence="1" type="ORF">GOOTI_207_00220</name>
</gene>
<dbReference type="STRING" id="1108044.GOOTI_207_00220"/>
<dbReference type="AlphaFoldDB" id="H5TS79"/>
<comment type="caution">
    <text evidence="1">The sequence shown here is derived from an EMBL/GenBank/DDBJ whole genome shotgun (WGS) entry which is preliminary data.</text>
</comment>
<dbReference type="RefSeq" id="WP_007240519.1">
    <property type="nucleotide sequence ID" value="NZ_BAFB01000207.1"/>
</dbReference>